<organism evidence="1 2">
    <name type="scientific">Sedimentitalea todarodis</name>
    <dbReference type="NCBI Taxonomy" id="1631240"/>
    <lineage>
        <taxon>Bacteria</taxon>
        <taxon>Pseudomonadati</taxon>
        <taxon>Pseudomonadota</taxon>
        <taxon>Alphaproteobacteria</taxon>
        <taxon>Rhodobacterales</taxon>
        <taxon>Paracoccaceae</taxon>
        <taxon>Sedimentitalea</taxon>
    </lineage>
</organism>
<evidence type="ECO:0000313" key="2">
    <source>
        <dbReference type="Proteomes" id="UP001255416"/>
    </source>
</evidence>
<evidence type="ECO:0008006" key="3">
    <source>
        <dbReference type="Google" id="ProtNLM"/>
    </source>
</evidence>
<gene>
    <name evidence="1" type="ORF">QO231_22045</name>
</gene>
<protein>
    <recommendedName>
        <fullName evidence="3">Sulfotransferase domain-containing protein</fullName>
    </recommendedName>
</protein>
<dbReference type="SUPFAM" id="SSF52540">
    <property type="entry name" value="P-loop containing nucleoside triphosphate hydrolases"/>
    <property type="match status" value="1"/>
</dbReference>
<proteinExistence type="predicted"/>
<accession>A0ABU3VK17</accession>
<dbReference type="InterPro" id="IPR027417">
    <property type="entry name" value="P-loop_NTPase"/>
</dbReference>
<keyword evidence="2" id="KW-1185">Reference proteome</keyword>
<sequence length="308" mass="34709">MKLTVHIGTTKTGSSSIQTFLAVNRATLGQAGILVPISLGKELHLRAPLASLPFGASSDLAGLFDMATPEAHAAFRRNTVAAYRNEIAQAPECREVVITSEHLHSRMPKRVDIERFKDLFCSEFSSVRVIVYIRPQLDQITSLYSTVLRGGYQNSLDDFVRSRMKPEFRPYFNIRHIIRRWSGVFGSENVFVRPYKAVSQKDGTLGDFCELLDLDISGSEWQVPDNANTSINQAGQNLLRLVNQEKSATARLRKQVVKWVEKNSAGRGEQPSPDLARAFQRGFNAGNEWVIKTYFPDHPEYLEPRWPA</sequence>
<reference evidence="2" key="1">
    <citation type="submission" date="2023-05" db="EMBL/GenBank/DDBJ databases">
        <title>Sedimentitalea sp. nov. JM2-8.</title>
        <authorList>
            <person name="Huang J."/>
        </authorList>
    </citation>
    <scope>NUCLEOTIDE SEQUENCE [LARGE SCALE GENOMIC DNA]</scope>
    <source>
        <strain evidence="2">KHS03</strain>
    </source>
</reference>
<dbReference type="RefSeq" id="WP_316781650.1">
    <property type="nucleotide sequence ID" value="NZ_JASMWN010000025.1"/>
</dbReference>
<name>A0ABU3VK17_9RHOB</name>
<dbReference type="Proteomes" id="UP001255416">
    <property type="component" value="Unassembled WGS sequence"/>
</dbReference>
<comment type="caution">
    <text evidence="1">The sequence shown here is derived from an EMBL/GenBank/DDBJ whole genome shotgun (WGS) entry which is preliminary data.</text>
</comment>
<dbReference type="Gene3D" id="3.40.50.300">
    <property type="entry name" value="P-loop containing nucleotide triphosphate hydrolases"/>
    <property type="match status" value="1"/>
</dbReference>
<evidence type="ECO:0000313" key="1">
    <source>
        <dbReference type="EMBL" id="MDU9006521.1"/>
    </source>
</evidence>
<dbReference type="EMBL" id="JASMWN010000025">
    <property type="protein sequence ID" value="MDU9006521.1"/>
    <property type="molecule type" value="Genomic_DNA"/>
</dbReference>